<sequence length="92" mass="10640">MIRFWKHLRILAVPAPYLHDTPTGSRALRHDRWARGGEHAAVLRGSSQLCHPCTRTQGEERTDPRGRPVSDVFEKCIGRLFFPVYPCEIRKM</sequence>
<keyword evidence="2" id="KW-1185">Reference proteome</keyword>
<dbReference type="Proteomes" id="UP000807025">
    <property type="component" value="Unassembled WGS sequence"/>
</dbReference>
<protein>
    <submittedName>
        <fullName evidence="1">Uncharacterized protein</fullName>
    </submittedName>
</protein>
<accession>A0A9P5ZLG9</accession>
<reference evidence="1" key="1">
    <citation type="submission" date="2020-11" db="EMBL/GenBank/DDBJ databases">
        <authorList>
            <consortium name="DOE Joint Genome Institute"/>
            <person name="Ahrendt S."/>
            <person name="Riley R."/>
            <person name="Andreopoulos W."/>
            <person name="Labutti K."/>
            <person name="Pangilinan J."/>
            <person name="Ruiz-Duenas F.J."/>
            <person name="Barrasa J.M."/>
            <person name="Sanchez-Garcia M."/>
            <person name="Camarero S."/>
            <person name="Miyauchi S."/>
            <person name="Serrano A."/>
            <person name="Linde D."/>
            <person name="Babiker R."/>
            <person name="Drula E."/>
            <person name="Ayuso-Fernandez I."/>
            <person name="Pacheco R."/>
            <person name="Padilla G."/>
            <person name="Ferreira P."/>
            <person name="Barriuso J."/>
            <person name="Kellner H."/>
            <person name="Castanera R."/>
            <person name="Alfaro M."/>
            <person name="Ramirez L."/>
            <person name="Pisabarro A.G."/>
            <person name="Kuo A."/>
            <person name="Tritt A."/>
            <person name="Lipzen A."/>
            <person name="He G."/>
            <person name="Yan M."/>
            <person name="Ng V."/>
            <person name="Cullen D."/>
            <person name="Martin F."/>
            <person name="Rosso M.-N."/>
            <person name="Henrissat B."/>
            <person name="Hibbett D."/>
            <person name="Martinez A.T."/>
            <person name="Grigoriev I.V."/>
        </authorList>
    </citation>
    <scope>NUCLEOTIDE SEQUENCE</scope>
    <source>
        <strain evidence="1">ATCC 90797</strain>
    </source>
</reference>
<gene>
    <name evidence="1" type="ORF">BDN71DRAFT_188367</name>
</gene>
<evidence type="ECO:0000313" key="2">
    <source>
        <dbReference type="Proteomes" id="UP000807025"/>
    </source>
</evidence>
<dbReference type="EMBL" id="MU154641">
    <property type="protein sequence ID" value="KAF9490452.1"/>
    <property type="molecule type" value="Genomic_DNA"/>
</dbReference>
<organism evidence="1 2">
    <name type="scientific">Pleurotus eryngii</name>
    <name type="common">Boletus of the steppes</name>
    <dbReference type="NCBI Taxonomy" id="5323"/>
    <lineage>
        <taxon>Eukaryota</taxon>
        <taxon>Fungi</taxon>
        <taxon>Dikarya</taxon>
        <taxon>Basidiomycota</taxon>
        <taxon>Agaricomycotina</taxon>
        <taxon>Agaricomycetes</taxon>
        <taxon>Agaricomycetidae</taxon>
        <taxon>Agaricales</taxon>
        <taxon>Pleurotineae</taxon>
        <taxon>Pleurotaceae</taxon>
        <taxon>Pleurotus</taxon>
    </lineage>
</organism>
<proteinExistence type="predicted"/>
<comment type="caution">
    <text evidence="1">The sequence shown here is derived from an EMBL/GenBank/DDBJ whole genome shotgun (WGS) entry which is preliminary data.</text>
</comment>
<dbReference type="AlphaFoldDB" id="A0A9P5ZLG9"/>
<name>A0A9P5ZLG9_PLEER</name>
<evidence type="ECO:0000313" key="1">
    <source>
        <dbReference type="EMBL" id="KAF9490452.1"/>
    </source>
</evidence>